<organism evidence="1 2">
    <name type="scientific">Streptomyces hyaluromycini</name>
    <dbReference type="NCBI Taxonomy" id="1377993"/>
    <lineage>
        <taxon>Bacteria</taxon>
        <taxon>Bacillati</taxon>
        <taxon>Actinomycetota</taxon>
        <taxon>Actinomycetes</taxon>
        <taxon>Kitasatosporales</taxon>
        <taxon>Streptomycetaceae</taxon>
        <taxon>Streptomyces</taxon>
    </lineage>
</organism>
<name>A0ABV1XHF4_9ACTN</name>
<keyword evidence="2" id="KW-1185">Reference proteome</keyword>
<feature type="non-terminal residue" evidence="1">
    <location>
        <position position="115"/>
    </location>
</feature>
<dbReference type="Proteomes" id="UP001474181">
    <property type="component" value="Unassembled WGS sequence"/>
</dbReference>
<dbReference type="EMBL" id="JBEPEK010001190">
    <property type="protein sequence ID" value="MER7188362.1"/>
    <property type="molecule type" value="Genomic_DNA"/>
</dbReference>
<accession>A0ABV1XHF4</accession>
<comment type="caution">
    <text evidence="1">The sequence shown here is derived from an EMBL/GenBank/DDBJ whole genome shotgun (WGS) entry which is preliminary data.</text>
</comment>
<reference evidence="1 2" key="1">
    <citation type="submission" date="2024-06" db="EMBL/GenBank/DDBJ databases">
        <title>The Natural Products Discovery Center: Release of the First 8490 Sequenced Strains for Exploring Actinobacteria Biosynthetic Diversity.</title>
        <authorList>
            <person name="Kalkreuter E."/>
            <person name="Kautsar S.A."/>
            <person name="Yang D."/>
            <person name="Bader C.D."/>
            <person name="Teijaro C.N."/>
            <person name="Fluegel L."/>
            <person name="Davis C.M."/>
            <person name="Simpson J.R."/>
            <person name="Lauterbach L."/>
            <person name="Steele A.D."/>
            <person name="Gui C."/>
            <person name="Meng S."/>
            <person name="Li G."/>
            <person name="Viehrig K."/>
            <person name="Ye F."/>
            <person name="Su P."/>
            <person name="Kiefer A.F."/>
            <person name="Nichols A."/>
            <person name="Cepeda A.J."/>
            <person name="Yan W."/>
            <person name="Fan B."/>
            <person name="Jiang Y."/>
            <person name="Adhikari A."/>
            <person name="Zheng C.-J."/>
            <person name="Schuster L."/>
            <person name="Cowan T.M."/>
            <person name="Smanski M.J."/>
            <person name="Chevrette M.G."/>
            <person name="De Carvalho L.P.S."/>
            <person name="Shen B."/>
        </authorList>
    </citation>
    <scope>NUCLEOTIDE SEQUENCE [LARGE SCALE GENOMIC DNA]</scope>
    <source>
        <strain evidence="1 2">NPDC000234</strain>
    </source>
</reference>
<gene>
    <name evidence="1" type="ORF">ABT404_54420</name>
</gene>
<evidence type="ECO:0000313" key="1">
    <source>
        <dbReference type="EMBL" id="MER7188362.1"/>
    </source>
</evidence>
<evidence type="ECO:0000313" key="2">
    <source>
        <dbReference type="Proteomes" id="UP001474181"/>
    </source>
</evidence>
<sequence>MAGARFKPEETGGDTVAEGRVVEAGGSALVVRRNPRDRTRAAVLVLHGGQENGRRPARPWQPAALRMRPFLSAAASVSSPRDVLIGQVRYRYQGWNAAADPLEDTLRALDELRGL</sequence>
<protein>
    <recommendedName>
        <fullName evidence="3">Alpha/beta hydrolase</fullName>
    </recommendedName>
</protein>
<proteinExistence type="predicted"/>
<evidence type="ECO:0008006" key="3">
    <source>
        <dbReference type="Google" id="ProtNLM"/>
    </source>
</evidence>